<feature type="transmembrane region" description="Helical" evidence="1">
    <location>
        <begin position="43"/>
        <end position="64"/>
    </location>
</feature>
<feature type="transmembrane region" description="Helical" evidence="1">
    <location>
        <begin position="70"/>
        <end position="90"/>
    </location>
</feature>
<protein>
    <submittedName>
        <fullName evidence="2">Uncharacterized protein</fullName>
    </submittedName>
</protein>
<organism evidence="2">
    <name type="scientific">marine sediment metagenome</name>
    <dbReference type="NCBI Taxonomy" id="412755"/>
    <lineage>
        <taxon>unclassified sequences</taxon>
        <taxon>metagenomes</taxon>
        <taxon>ecological metagenomes</taxon>
    </lineage>
</organism>
<keyword evidence="1" id="KW-1133">Transmembrane helix</keyword>
<dbReference type="AlphaFoldDB" id="A0A0F8YGJ1"/>
<evidence type="ECO:0000313" key="2">
    <source>
        <dbReference type="EMBL" id="KKK72810.1"/>
    </source>
</evidence>
<evidence type="ECO:0000256" key="1">
    <source>
        <dbReference type="SAM" id="Phobius"/>
    </source>
</evidence>
<keyword evidence="1" id="KW-0812">Transmembrane</keyword>
<name>A0A0F8YGJ1_9ZZZZ</name>
<gene>
    <name evidence="2" type="ORF">LCGC14_2900150</name>
</gene>
<comment type="caution">
    <text evidence="2">The sequence shown here is derived from an EMBL/GenBank/DDBJ whole genome shotgun (WGS) entry which is preliminary data.</text>
</comment>
<sequence>MRPIGRTTTMRYTEYWGERVNPGNVGKIAVGEEHEPCQCKPLVFVRFLFVIIALPVAWVLAIPYVPLPMWQAAIVVIGGTLIYVAMSYLVDPQPDLENIGHLGGLVDNKTRYSDDLNRLLQQAQYVLGPGRFVAESLFDIKCFFVHEEKELAAAPEDAWR</sequence>
<dbReference type="EMBL" id="LAZR01057073">
    <property type="protein sequence ID" value="KKK72810.1"/>
    <property type="molecule type" value="Genomic_DNA"/>
</dbReference>
<proteinExistence type="predicted"/>
<accession>A0A0F8YGJ1</accession>
<keyword evidence="1" id="KW-0472">Membrane</keyword>
<reference evidence="2" key="1">
    <citation type="journal article" date="2015" name="Nature">
        <title>Complex archaea that bridge the gap between prokaryotes and eukaryotes.</title>
        <authorList>
            <person name="Spang A."/>
            <person name="Saw J.H."/>
            <person name="Jorgensen S.L."/>
            <person name="Zaremba-Niedzwiedzka K."/>
            <person name="Martijn J."/>
            <person name="Lind A.E."/>
            <person name="van Eijk R."/>
            <person name="Schleper C."/>
            <person name="Guy L."/>
            <person name="Ettema T.J."/>
        </authorList>
    </citation>
    <scope>NUCLEOTIDE SEQUENCE</scope>
</reference>